<dbReference type="InterPro" id="IPR011990">
    <property type="entry name" value="TPR-like_helical_dom_sf"/>
</dbReference>
<sequence>SVEAKRTGNAKAWWRRGKCLLEMGRLDEAREWVRKALELEGEEAELAGLLKDIDARLKTKADAAA</sequence>
<proteinExistence type="predicted"/>
<evidence type="ECO:0000313" key="4">
    <source>
        <dbReference type="EMBL" id="TGJ83190.1"/>
    </source>
</evidence>
<dbReference type="AlphaFoldDB" id="A0A4Z0YVK5"/>
<dbReference type="OrthoDB" id="433738at2759"/>
<name>A0A4Z0YVK5_9PEZI</name>
<dbReference type="Pfam" id="PF07719">
    <property type="entry name" value="TPR_2"/>
    <property type="match status" value="1"/>
</dbReference>
<dbReference type="PROSITE" id="PS50005">
    <property type="entry name" value="TPR"/>
    <property type="match status" value="1"/>
</dbReference>
<feature type="non-terminal residue" evidence="4">
    <location>
        <position position="1"/>
    </location>
</feature>
<evidence type="ECO:0000256" key="1">
    <source>
        <dbReference type="ARBA" id="ARBA00022737"/>
    </source>
</evidence>
<organism evidence="4 5">
    <name type="scientific">Xylaria hypoxylon</name>
    <dbReference type="NCBI Taxonomy" id="37992"/>
    <lineage>
        <taxon>Eukaryota</taxon>
        <taxon>Fungi</taxon>
        <taxon>Dikarya</taxon>
        <taxon>Ascomycota</taxon>
        <taxon>Pezizomycotina</taxon>
        <taxon>Sordariomycetes</taxon>
        <taxon>Xylariomycetidae</taxon>
        <taxon>Xylariales</taxon>
        <taxon>Xylariaceae</taxon>
        <taxon>Xylaria</taxon>
    </lineage>
</organism>
<keyword evidence="2 3" id="KW-0802">TPR repeat</keyword>
<evidence type="ECO:0000256" key="2">
    <source>
        <dbReference type="ARBA" id="ARBA00022803"/>
    </source>
</evidence>
<dbReference type="InterPro" id="IPR013105">
    <property type="entry name" value="TPR_2"/>
</dbReference>
<keyword evidence="1" id="KW-0677">Repeat</keyword>
<comment type="caution">
    <text evidence="4">The sequence shown here is derived from an EMBL/GenBank/DDBJ whole genome shotgun (WGS) entry which is preliminary data.</text>
</comment>
<evidence type="ECO:0000256" key="3">
    <source>
        <dbReference type="PROSITE-ProRule" id="PRU00339"/>
    </source>
</evidence>
<protein>
    <submittedName>
        <fullName evidence="4">Uncharacterized protein</fullName>
    </submittedName>
</protein>
<dbReference type="STRING" id="37992.A0A4Z0YVK5"/>
<dbReference type="SUPFAM" id="SSF48452">
    <property type="entry name" value="TPR-like"/>
    <property type="match status" value="1"/>
</dbReference>
<dbReference type="SMART" id="SM00028">
    <property type="entry name" value="TPR"/>
    <property type="match status" value="1"/>
</dbReference>
<dbReference type="EMBL" id="SKBN01000101">
    <property type="protein sequence ID" value="TGJ83190.1"/>
    <property type="molecule type" value="Genomic_DNA"/>
</dbReference>
<keyword evidence="5" id="KW-1185">Reference proteome</keyword>
<accession>A0A4Z0YVK5</accession>
<feature type="repeat" description="TPR" evidence="3">
    <location>
        <begin position="10"/>
        <end position="43"/>
    </location>
</feature>
<reference evidence="4 5" key="1">
    <citation type="submission" date="2019-03" db="EMBL/GenBank/DDBJ databases">
        <title>Draft genome sequence of Xylaria hypoxylon DSM 108379, a ubiquitous saprotrophic-parasitic fungi on hardwood.</title>
        <authorList>
            <person name="Buettner E."/>
            <person name="Leonhardt S."/>
            <person name="Gebauer A.M."/>
            <person name="Liers C."/>
            <person name="Hofrichter M."/>
            <person name="Kellner H."/>
        </authorList>
    </citation>
    <scope>NUCLEOTIDE SEQUENCE [LARGE SCALE GENOMIC DNA]</scope>
    <source>
        <strain evidence="4 5">DSM 108379</strain>
    </source>
</reference>
<evidence type="ECO:0000313" key="5">
    <source>
        <dbReference type="Proteomes" id="UP000297716"/>
    </source>
</evidence>
<gene>
    <name evidence="4" type="ORF">E0Z10_g5576</name>
</gene>
<dbReference type="Proteomes" id="UP000297716">
    <property type="component" value="Unassembled WGS sequence"/>
</dbReference>
<dbReference type="InterPro" id="IPR019734">
    <property type="entry name" value="TPR_rpt"/>
</dbReference>
<dbReference type="Gene3D" id="1.25.40.10">
    <property type="entry name" value="Tetratricopeptide repeat domain"/>
    <property type="match status" value="1"/>
</dbReference>